<dbReference type="EMBL" id="ML208774">
    <property type="protein sequence ID" value="TFK60450.1"/>
    <property type="molecule type" value="Genomic_DNA"/>
</dbReference>
<keyword evidence="2" id="KW-1185">Reference proteome</keyword>
<evidence type="ECO:0000313" key="1">
    <source>
        <dbReference type="EMBL" id="TFK60450.1"/>
    </source>
</evidence>
<gene>
    <name evidence="1" type="ORF">BDN72DRAFT_864354</name>
</gene>
<protein>
    <submittedName>
        <fullName evidence="1">Uncharacterized protein</fullName>
    </submittedName>
</protein>
<accession>A0ACD3A431</accession>
<sequence length="160" mass="16552">MSTTATATSSPHALRGPINFVRKVKVGELLFHDLQQVTVVYLVGPGIQGGASSGSSPVYRASAAFRVEKEDGGHGGQGTRTVVCASLFGVGEKKGVLPLAKAGDAELPSSGPDTATSLSQPGVVRPEVRARFIASLCRGIYIVWPGYLEGCNNGPQVEAT</sequence>
<dbReference type="Proteomes" id="UP000308600">
    <property type="component" value="Unassembled WGS sequence"/>
</dbReference>
<name>A0ACD3A431_9AGAR</name>
<proteinExistence type="predicted"/>
<evidence type="ECO:0000313" key="2">
    <source>
        <dbReference type="Proteomes" id="UP000308600"/>
    </source>
</evidence>
<reference evidence="1 2" key="1">
    <citation type="journal article" date="2019" name="Nat. Ecol. Evol.">
        <title>Megaphylogeny resolves global patterns of mushroom evolution.</title>
        <authorList>
            <person name="Varga T."/>
            <person name="Krizsan K."/>
            <person name="Foldi C."/>
            <person name="Dima B."/>
            <person name="Sanchez-Garcia M."/>
            <person name="Sanchez-Ramirez S."/>
            <person name="Szollosi G.J."/>
            <person name="Szarkandi J.G."/>
            <person name="Papp V."/>
            <person name="Albert L."/>
            <person name="Andreopoulos W."/>
            <person name="Angelini C."/>
            <person name="Antonin V."/>
            <person name="Barry K.W."/>
            <person name="Bougher N.L."/>
            <person name="Buchanan P."/>
            <person name="Buyck B."/>
            <person name="Bense V."/>
            <person name="Catcheside P."/>
            <person name="Chovatia M."/>
            <person name="Cooper J."/>
            <person name="Damon W."/>
            <person name="Desjardin D."/>
            <person name="Finy P."/>
            <person name="Geml J."/>
            <person name="Haridas S."/>
            <person name="Hughes K."/>
            <person name="Justo A."/>
            <person name="Karasinski D."/>
            <person name="Kautmanova I."/>
            <person name="Kiss B."/>
            <person name="Kocsube S."/>
            <person name="Kotiranta H."/>
            <person name="LaButti K.M."/>
            <person name="Lechner B.E."/>
            <person name="Liimatainen K."/>
            <person name="Lipzen A."/>
            <person name="Lukacs Z."/>
            <person name="Mihaltcheva S."/>
            <person name="Morgado L.N."/>
            <person name="Niskanen T."/>
            <person name="Noordeloos M.E."/>
            <person name="Ohm R.A."/>
            <person name="Ortiz-Santana B."/>
            <person name="Ovrebo C."/>
            <person name="Racz N."/>
            <person name="Riley R."/>
            <person name="Savchenko A."/>
            <person name="Shiryaev A."/>
            <person name="Soop K."/>
            <person name="Spirin V."/>
            <person name="Szebenyi C."/>
            <person name="Tomsovsky M."/>
            <person name="Tulloss R.E."/>
            <person name="Uehling J."/>
            <person name="Grigoriev I.V."/>
            <person name="Vagvolgyi C."/>
            <person name="Papp T."/>
            <person name="Martin F.M."/>
            <person name="Miettinen O."/>
            <person name="Hibbett D.S."/>
            <person name="Nagy L.G."/>
        </authorList>
    </citation>
    <scope>NUCLEOTIDE SEQUENCE [LARGE SCALE GENOMIC DNA]</scope>
    <source>
        <strain evidence="1 2">NL-1719</strain>
    </source>
</reference>
<organism evidence="1 2">
    <name type="scientific">Pluteus cervinus</name>
    <dbReference type="NCBI Taxonomy" id="181527"/>
    <lineage>
        <taxon>Eukaryota</taxon>
        <taxon>Fungi</taxon>
        <taxon>Dikarya</taxon>
        <taxon>Basidiomycota</taxon>
        <taxon>Agaricomycotina</taxon>
        <taxon>Agaricomycetes</taxon>
        <taxon>Agaricomycetidae</taxon>
        <taxon>Agaricales</taxon>
        <taxon>Pluteineae</taxon>
        <taxon>Pluteaceae</taxon>
        <taxon>Pluteus</taxon>
    </lineage>
</organism>